<evidence type="ECO:0000256" key="2">
    <source>
        <dbReference type="ARBA" id="ARBA00012544"/>
    </source>
</evidence>
<dbReference type="InterPro" id="IPR002213">
    <property type="entry name" value="UDP_glucos_trans"/>
</dbReference>
<keyword evidence="4" id="KW-0808">Transferase</keyword>
<dbReference type="PANTHER" id="PTHR48043">
    <property type="entry name" value="EG:EG0003.4 PROTEIN-RELATED"/>
    <property type="match status" value="1"/>
</dbReference>
<evidence type="ECO:0000313" key="9">
    <source>
        <dbReference type="Proteomes" id="UP000829354"/>
    </source>
</evidence>
<evidence type="ECO:0000313" key="8">
    <source>
        <dbReference type="EMBL" id="UMM33006.1"/>
    </source>
</evidence>
<keyword evidence="7" id="KW-0472">Membrane</keyword>
<sequence length="176" mass="20178">MLLSFGNMVPQTALLNDPRLSAFLTHGGLGSTTELTFLGKPALMVPIFTDQERNANMLARHGGVRVFQKNDLKNVKAAVYDILFNKKYLEHSQKLAEILNNQPTHPKDQVVKYVEFVRKFGPFPKMNSGRNIGFIQKNLIDVFFVLYAPYFGYFVFLSLVFWLVKAEVVYRKVKEL</sequence>
<keyword evidence="9" id="KW-1185">Reference proteome</keyword>
<dbReference type="EMBL" id="CP092624">
    <property type="protein sequence ID" value="UMM33006.1"/>
    <property type="molecule type" value="Genomic_DNA"/>
</dbReference>
<feature type="transmembrane region" description="Helical" evidence="7">
    <location>
        <begin position="142"/>
        <end position="164"/>
    </location>
</feature>
<dbReference type="Gene3D" id="3.40.50.2000">
    <property type="entry name" value="Glycogen Phosphorylase B"/>
    <property type="match status" value="1"/>
</dbReference>
<name>A0AAE9F319_CAEBR</name>
<organism evidence="8 9">
    <name type="scientific">Caenorhabditis briggsae</name>
    <dbReference type="NCBI Taxonomy" id="6238"/>
    <lineage>
        <taxon>Eukaryota</taxon>
        <taxon>Metazoa</taxon>
        <taxon>Ecdysozoa</taxon>
        <taxon>Nematoda</taxon>
        <taxon>Chromadorea</taxon>
        <taxon>Rhabditida</taxon>
        <taxon>Rhabditina</taxon>
        <taxon>Rhabditomorpha</taxon>
        <taxon>Rhabditoidea</taxon>
        <taxon>Rhabditidae</taxon>
        <taxon>Peloderinae</taxon>
        <taxon>Caenorhabditis</taxon>
    </lineage>
</organism>
<comment type="catalytic activity">
    <reaction evidence="6">
        <text>glucuronate acceptor + UDP-alpha-D-glucuronate = acceptor beta-D-glucuronoside + UDP + H(+)</text>
        <dbReference type="Rhea" id="RHEA:21032"/>
        <dbReference type="ChEBI" id="CHEBI:15378"/>
        <dbReference type="ChEBI" id="CHEBI:58052"/>
        <dbReference type="ChEBI" id="CHEBI:58223"/>
        <dbReference type="ChEBI" id="CHEBI:132367"/>
        <dbReference type="ChEBI" id="CHEBI:132368"/>
        <dbReference type="EC" id="2.4.1.17"/>
    </reaction>
</comment>
<dbReference type="Pfam" id="PF00201">
    <property type="entry name" value="UDPGT"/>
    <property type="match status" value="1"/>
</dbReference>
<proteinExistence type="inferred from homology"/>
<dbReference type="AlphaFoldDB" id="A0AAE9F319"/>
<keyword evidence="7" id="KW-0812">Transmembrane</keyword>
<evidence type="ECO:0000256" key="7">
    <source>
        <dbReference type="SAM" id="Phobius"/>
    </source>
</evidence>
<evidence type="ECO:0000256" key="6">
    <source>
        <dbReference type="ARBA" id="ARBA00047475"/>
    </source>
</evidence>
<gene>
    <name evidence="8" type="ORF">L5515_006632</name>
</gene>
<evidence type="ECO:0000256" key="5">
    <source>
        <dbReference type="ARBA" id="ARBA00022729"/>
    </source>
</evidence>
<evidence type="ECO:0000256" key="3">
    <source>
        <dbReference type="ARBA" id="ARBA00022676"/>
    </source>
</evidence>
<keyword evidence="5" id="KW-0732">Signal</keyword>
<protein>
    <recommendedName>
        <fullName evidence="2">glucuronosyltransferase</fullName>
        <ecNumber evidence="2">2.4.1.17</ecNumber>
    </recommendedName>
</protein>
<dbReference type="Proteomes" id="UP000829354">
    <property type="component" value="Chromosome V"/>
</dbReference>
<dbReference type="SUPFAM" id="SSF53756">
    <property type="entry name" value="UDP-Glycosyltransferase/glycogen phosphorylase"/>
    <property type="match status" value="1"/>
</dbReference>
<dbReference type="EC" id="2.4.1.17" evidence="2"/>
<dbReference type="GO" id="GO:0015020">
    <property type="term" value="F:glucuronosyltransferase activity"/>
    <property type="evidence" value="ECO:0007669"/>
    <property type="project" value="UniProtKB-EC"/>
</dbReference>
<reference evidence="8 9" key="1">
    <citation type="submission" date="2022-04" db="EMBL/GenBank/DDBJ databases">
        <title>Chromosome-level reference genomes for two strains of Caenorhabditis briggsae: an improved platform for comparative genomics.</title>
        <authorList>
            <person name="Stevens L."/>
            <person name="Andersen E."/>
        </authorList>
    </citation>
    <scope>NUCLEOTIDE SEQUENCE [LARGE SCALE GENOMIC DNA]</scope>
    <source>
        <strain evidence="8">VX34</strain>
        <tissue evidence="8">Whole-organism</tissue>
    </source>
</reference>
<dbReference type="PANTHER" id="PTHR48043:SF89">
    <property type="entry name" value="UDP-GLUCURONOSYLTRANSFERASE"/>
    <property type="match status" value="1"/>
</dbReference>
<dbReference type="InterPro" id="IPR050271">
    <property type="entry name" value="UDP-glycosyltransferase"/>
</dbReference>
<evidence type="ECO:0000256" key="1">
    <source>
        <dbReference type="ARBA" id="ARBA00009995"/>
    </source>
</evidence>
<comment type="similarity">
    <text evidence="1">Belongs to the UDP-glycosyltransferase family.</text>
</comment>
<accession>A0AAE9F319</accession>
<evidence type="ECO:0000256" key="4">
    <source>
        <dbReference type="ARBA" id="ARBA00022679"/>
    </source>
</evidence>
<keyword evidence="7" id="KW-1133">Transmembrane helix</keyword>
<keyword evidence="3" id="KW-0328">Glycosyltransferase</keyword>